<evidence type="ECO:0000256" key="1">
    <source>
        <dbReference type="ARBA" id="ARBA00022679"/>
    </source>
</evidence>
<dbReference type="InterPro" id="IPR011009">
    <property type="entry name" value="Kinase-like_dom_sf"/>
</dbReference>
<feature type="domain" description="Protein kinase" evidence="7">
    <location>
        <begin position="15"/>
        <end position="280"/>
    </location>
</feature>
<dbReference type="PROSITE" id="PS00108">
    <property type="entry name" value="PROTEIN_KINASE_ST"/>
    <property type="match status" value="1"/>
</dbReference>
<reference evidence="8 9" key="1">
    <citation type="journal article" date="2016" name="Front. Microbiol.">
        <title>Comparative Genomics Analysis of Streptomyces Species Reveals Their Adaptation to the Marine Environment and Their Diversity at the Genomic Level.</title>
        <authorList>
            <person name="Tian X."/>
            <person name="Zhang Z."/>
            <person name="Yang T."/>
            <person name="Chen M."/>
            <person name="Li J."/>
            <person name="Chen F."/>
            <person name="Yang J."/>
            <person name="Li W."/>
            <person name="Zhang B."/>
            <person name="Zhang Z."/>
            <person name="Wu J."/>
            <person name="Zhang C."/>
            <person name="Long L."/>
            <person name="Xiao J."/>
        </authorList>
    </citation>
    <scope>NUCLEOTIDE SEQUENCE [LARGE SCALE GENOMIC DNA]</scope>
    <source>
        <strain evidence="8 9">SCSIO M10379</strain>
    </source>
</reference>
<dbReference type="PANTHER" id="PTHR43289:SF34">
    <property type="entry name" value="SERINE_THREONINE-PROTEIN KINASE YBDM-RELATED"/>
    <property type="match status" value="1"/>
</dbReference>
<evidence type="ECO:0000259" key="7">
    <source>
        <dbReference type="PROSITE" id="PS50011"/>
    </source>
</evidence>
<feature type="compositionally biased region" description="Gly residues" evidence="6">
    <location>
        <begin position="396"/>
        <end position="406"/>
    </location>
</feature>
<dbReference type="PROSITE" id="PS00107">
    <property type="entry name" value="PROTEIN_KINASE_ATP"/>
    <property type="match status" value="1"/>
</dbReference>
<evidence type="ECO:0000313" key="8">
    <source>
        <dbReference type="EMBL" id="OEV00862.1"/>
    </source>
</evidence>
<feature type="compositionally biased region" description="Gly residues" evidence="6">
    <location>
        <begin position="474"/>
        <end position="487"/>
    </location>
</feature>
<name>A0A1E7KA98_9ACTN</name>
<dbReference type="InterPro" id="IPR017441">
    <property type="entry name" value="Protein_kinase_ATP_BS"/>
</dbReference>
<keyword evidence="4 5" id="KW-0067">ATP-binding</keyword>
<dbReference type="Gene3D" id="1.10.510.10">
    <property type="entry name" value="Transferase(Phosphotransferase) domain 1"/>
    <property type="match status" value="1"/>
</dbReference>
<keyword evidence="2 5" id="KW-0547">Nucleotide-binding</keyword>
<evidence type="ECO:0000256" key="6">
    <source>
        <dbReference type="SAM" id="MobiDB-lite"/>
    </source>
</evidence>
<dbReference type="RefSeq" id="WP_069993071.1">
    <property type="nucleotide sequence ID" value="NZ_LJGV01000022.1"/>
</dbReference>
<evidence type="ECO:0000256" key="2">
    <source>
        <dbReference type="ARBA" id="ARBA00022741"/>
    </source>
</evidence>
<dbReference type="EMBL" id="LJGV01000022">
    <property type="protein sequence ID" value="OEV00862.1"/>
    <property type="molecule type" value="Genomic_DNA"/>
</dbReference>
<dbReference type="SUPFAM" id="SSF56112">
    <property type="entry name" value="Protein kinase-like (PK-like)"/>
    <property type="match status" value="1"/>
</dbReference>
<dbReference type="PROSITE" id="PS50011">
    <property type="entry name" value="PROTEIN_KINASE_DOM"/>
    <property type="match status" value="1"/>
</dbReference>
<dbReference type="Proteomes" id="UP000175829">
    <property type="component" value="Unassembled WGS sequence"/>
</dbReference>
<feature type="region of interest" description="Disordered" evidence="6">
    <location>
        <begin position="303"/>
        <end position="412"/>
    </location>
</feature>
<dbReference type="GO" id="GO:0004674">
    <property type="term" value="F:protein serine/threonine kinase activity"/>
    <property type="evidence" value="ECO:0007669"/>
    <property type="project" value="TreeGrafter"/>
</dbReference>
<feature type="compositionally biased region" description="Low complexity" evidence="6">
    <location>
        <begin position="353"/>
        <end position="366"/>
    </location>
</feature>
<dbReference type="SMART" id="SM00220">
    <property type="entry name" value="S_TKc"/>
    <property type="match status" value="1"/>
</dbReference>
<dbReference type="PANTHER" id="PTHR43289">
    <property type="entry name" value="MITOGEN-ACTIVATED PROTEIN KINASE KINASE KINASE 20-RELATED"/>
    <property type="match status" value="1"/>
</dbReference>
<feature type="binding site" evidence="5">
    <location>
        <position position="43"/>
    </location>
    <ligand>
        <name>ATP</name>
        <dbReference type="ChEBI" id="CHEBI:30616"/>
    </ligand>
</feature>
<protein>
    <recommendedName>
        <fullName evidence="7">Protein kinase domain-containing protein</fullName>
    </recommendedName>
</protein>
<evidence type="ECO:0000256" key="4">
    <source>
        <dbReference type="ARBA" id="ARBA00022840"/>
    </source>
</evidence>
<gene>
    <name evidence="8" type="ORF">AN217_27095</name>
</gene>
<dbReference type="GO" id="GO:0005524">
    <property type="term" value="F:ATP binding"/>
    <property type="evidence" value="ECO:0007669"/>
    <property type="project" value="UniProtKB-UniRule"/>
</dbReference>
<evidence type="ECO:0000256" key="5">
    <source>
        <dbReference type="PROSITE-ProRule" id="PRU10141"/>
    </source>
</evidence>
<feature type="compositionally biased region" description="Pro residues" evidence="6">
    <location>
        <begin position="326"/>
        <end position="350"/>
    </location>
</feature>
<accession>A0A1E7KA98</accession>
<keyword evidence="3" id="KW-0418">Kinase</keyword>
<dbReference type="InterPro" id="IPR008271">
    <property type="entry name" value="Ser/Thr_kinase_AS"/>
</dbReference>
<dbReference type="Gene3D" id="3.30.200.20">
    <property type="entry name" value="Phosphorylase Kinase, domain 1"/>
    <property type="match status" value="1"/>
</dbReference>
<evidence type="ECO:0000256" key="3">
    <source>
        <dbReference type="ARBA" id="ARBA00022777"/>
    </source>
</evidence>
<comment type="caution">
    <text evidence="8">The sequence shown here is derived from an EMBL/GenBank/DDBJ whole genome shotgun (WGS) entry which is preliminary data.</text>
</comment>
<organism evidence="8 9">
    <name type="scientific">Streptomyces qinglanensis</name>
    <dbReference type="NCBI Taxonomy" id="943816"/>
    <lineage>
        <taxon>Bacteria</taxon>
        <taxon>Bacillati</taxon>
        <taxon>Actinomycetota</taxon>
        <taxon>Actinomycetes</taxon>
        <taxon>Kitasatosporales</taxon>
        <taxon>Streptomycetaceae</taxon>
        <taxon>Streptomyces</taxon>
    </lineage>
</organism>
<dbReference type="InterPro" id="IPR000719">
    <property type="entry name" value="Prot_kinase_dom"/>
</dbReference>
<dbReference type="Pfam" id="PF00069">
    <property type="entry name" value="Pkinase"/>
    <property type="match status" value="1"/>
</dbReference>
<evidence type="ECO:0000313" key="9">
    <source>
        <dbReference type="Proteomes" id="UP000175829"/>
    </source>
</evidence>
<sequence>MQPLEPEDPRQLGEYRLLRRLGAGGMGRVYLARSGTGRTVAVKVVHPHHAVDEEFRRRFRREVEWARRVGGAWTAPVLDAGTEGPVPWVATGYVAGPSLTQAVAEYGPLPEATVRALGAGLAEALAHVHGLGLVHRDVKPSNVLLTPDGIRLIDFGIARAVAGAASLTSTGVSVGSPGYMAPEQILGRGATAASDVFALGAVLVFAGTGENPFPGDTSAALLYHVVHGEARLDGLPEALRGTAARTLGKDPAERPAPDALAAELAGSAGGAGELLRSGWLPAPLVEQLGRRAAELLELEPQVSQASGPVPFTTPAYGPGAADGRPAPLPPHAPLPPPPDAVPPGFGPPDPSYGKPAGGLAAAAGPAAVPPPADGPGPEQSGRRSRIVLGTGPPADGPGGAAAGGGAAEAEGGPRRRVSCTLAVTLACVVAAALLGTGYVAGLLPGLRDSGHDNTAEPPPAATKPPGKGTKEPPDGGGSGGGPDGAGAGVPEEFVGTWRGDLTSRKGVPLGTLTVTVKEGDPGDTVATGSSKLVGTECAGRWKLVSATDDRLVVDASGTEPGSKLCARGGSAEEFRLREDHRLRYASHEESSGYAVGTLRKIG</sequence>
<proteinExistence type="predicted"/>
<feature type="region of interest" description="Disordered" evidence="6">
    <location>
        <begin position="449"/>
        <end position="492"/>
    </location>
</feature>
<dbReference type="CDD" id="cd14014">
    <property type="entry name" value="STKc_PknB_like"/>
    <property type="match status" value="1"/>
</dbReference>
<dbReference type="AlphaFoldDB" id="A0A1E7KA98"/>
<dbReference type="PATRIC" id="fig|943816.4.peg.5018"/>
<keyword evidence="1" id="KW-0808">Transferase</keyword>